<protein>
    <submittedName>
        <fullName evidence="3">Uncharacterized protein</fullName>
    </submittedName>
</protein>
<dbReference type="InterPro" id="IPR036047">
    <property type="entry name" value="F-box-like_dom_sf"/>
</dbReference>
<dbReference type="Proteomes" id="UP000324897">
    <property type="component" value="Chromosome 4"/>
</dbReference>
<dbReference type="Pfam" id="PF23635">
    <property type="entry name" value="Beta-prop_AT5G49610-like"/>
    <property type="match status" value="1"/>
</dbReference>
<dbReference type="EMBL" id="RWGY01000007">
    <property type="protein sequence ID" value="TVU40831.1"/>
    <property type="molecule type" value="Genomic_DNA"/>
</dbReference>
<feature type="domain" description="F-box protein AT5G49610-like beta-propeller" evidence="2">
    <location>
        <begin position="101"/>
        <end position="358"/>
    </location>
</feature>
<evidence type="ECO:0000259" key="1">
    <source>
        <dbReference type="Pfam" id="PF12937"/>
    </source>
</evidence>
<dbReference type="PANTHER" id="PTHR32133">
    <property type="entry name" value="OS07G0120400 PROTEIN"/>
    <property type="match status" value="1"/>
</dbReference>
<dbReference type="AlphaFoldDB" id="A0A5J9VYX1"/>
<dbReference type="Pfam" id="PF12937">
    <property type="entry name" value="F-box-like"/>
    <property type="match status" value="1"/>
</dbReference>
<gene>
    <name evidence="3" type="ORF">EJB05_14311</name>
</gene>
<evidence type="ECO:0000313" key="4">
    <source>
        <dbReference type="Proteomes" id="UP000324897"/>
    </source>
</evidence>
<dbReference type="Gramene" id="TVU40831">
    <property type="protein sequence ID" value="TVU40831"/>
    <property type="gene ID" value="EJB05_14311"/>
</dbReference>
<evidence type="ECO:0000259" key="2">
    <source>
        <dbReference type="Pfam" id="PF23635"/>
    </source>
</evidence>
<accession>A0A5J9VYX1</accession>
<dbReference type="InterPro" id="IPR001810">
    <property type="entry name" value="F-box_dom"/>
</dbReference>
<dbReference type="PANTHER" id="PTHR32133:SF408">
    <property type="entry name" value="OS07G0120400 PROTEIN"/>
    <property type="match status" value="1"/>
</dbReference>
<name>A0A5J9VYX1_9POAL</name>
<sequence length="453" mass="51745">MPPPRPPPELMDDLVADILLRIPPDEPADLFRAALVCKPWRRIIFDPAFPRLYREFHRTPPLLGFFHDPVSDEDDYRSPFVALTTASPYYPVEADYGDRIVLDCRHGRVLFYARRKLIVWDPITNEQHDLCHPDYPRDCYKNVAVLCAADGCDHLDCRGRPFLVVCVASDSEKEVLWWSVYSSETRTWSVLTSLQLEQFLDVEYDRPNLLAGDALYFILEIGGESIIKYDLTERNLSVMDLPDVYEEPYDIVLTVENGELGFACLKDDILYLWSWQTGLDGVAGWVQRRAIELKMLLTDYGMTTSFRLNGFVESKYTIFVSTDVGVFTIELKSELVKKVAEKGLDCPITPYMSFWTPVGQFKCSYCEIGSSAPGITAHFVMLMVAEPSAEARLSRFEDETLEGIALAATHWVCSYESRPRNSEQACLDFATVHSTQCLCSQEKVLYVCQKIEY</sequence>
<feature type="domain" description="F-box" evidence="1">
    <location>
        <begin position="26"/>
        <end position="48"/>
    </location>
</feature>
<keyword evidence="4" id="KW-1185">Reference proteome</keyword>
<reference evidence="3 4" key="1">
    <citation type="journal article" date="2019" name="Sci. Rep.">
        <title>A high-quality genome of Eragrostis curvula grass provides insights into Poaceae evolution and supports new strategies to enhance forage quality.</title>
        <authorList>
            <person name="Carballo J."/>
            <person name="Santos B.A.C.M."/>
            <person name="Zappacosta D."/>
            <person name="Garbus I."/>
            <person name="Selva J.P."/>
            <person name="Gallo C.A."/>
            <person name="Diaz A."/>
            <person name="Albertini E."/>
            <person name="Caccamo M."/>
            <person name="Echenique V."/>
        </authorList>
    </citation>
    <scope>NUCLEOTIDE SEQUENCE [LARGE SCALE GENOMIC DNA]</scope>
    <source>
        <strain evidence="4">cv. Victoria</strain>
        <tissue evidence="3">Leaf</tissue>
    </source>
</reference>
<dbReference type="InterPro" id="IPR056594">
    <property type="entry name" value="AT5G49610-like_b-prop"/>
</dbReference>
<dbReference type="Gene3D" id="1.20.1280.50">
    <property type="match status" value="1"/>
</dbReference>
<proteinExistence type="predicted"/>
<dbReference type="OrthoDB" id="690324at2759"/>
<dbReference type="SUPFAM" id="SSF81383">
    <property type="entry name" value="F-box domain"/>
    <property type="match status" value="1"/>
</dbReference>
<organism evidence="3 4">
    <name type="scientific">Eragrostis curvula</name>
    <name type="common">weeping love grass</name>
    <dbReference type="NCBI Taxonomy" id="38414"/>
    <lineage>
        <taxon>Eukaryota</taxon>
        <taxon>Viridiplantae</taxon>
        <taxon>Streptophyta</taxon>
        <taxon>Embryophyta</taxon>
        <taxon>Tracheophyta</taxon>
        <taxon>Spermatophyta</taxon>
        <taxon>Magnoliopsida</taxon>
        <taxon>Liliopsida</taxon>
        <taxon>Poales</taxon>
        <taxon>Poaceae</taxon>
        <taxon>PACMAD clade</taxon>
        <taxon>Chloridoideae</taxon>
        <taxon>Eragrostideae</taxon>
        <taxon>Eragrostidinae</taxon>
        <taxon>Eragrostis</taxon>
    </lineage>
</organism>
<comment type="caution">
    <text evidence="3">The sequence shown here is derived from an EMBL/GenBank/DDBJ whole genome shotgun (WGS) entry which is preliminary data.</text>
</comment>
<evidence type="ECO:0000313" key="3">
    <source>
        <dbReference type="EMBL" id="TVU40831.1"/>
    </source>
</evidence>